<dbReference type="EMBL" id="JWZT01004244">
    <property type="protein sequence ID" value="KII64506.1"/>
    <property type="molecule type" value="Genomic_DNA"/>
</dbReference>
<dbReference type="AlphaFoldDB" id="A0A0C2MBW8"/>
<dbReference type="Proteomes" id="UP000031668">
    <property type="component" value="Unassembled WGS sequence"/>
</dbReference>
<reference evidence="1 2" key="1">
    <citation type="journal article" date="2014" name="Genome Biol. Evol.">
        <title>The genome of the myxosporean Thelohanellus kitauei shows adaptations to nutrient acquisition within its fish host.</title>
        <authorList>
            <person name="Yang Y."/>
            <person name="Xiong J."/>
            <person name="Zhou Z."/>
            <person name="Huo F."/>
            <person name="Miao W."/>
            <person name="Ran C."/>
            <person name="Liu Y."/>
            <person name="Zhang J."/>
            <person name="Feng J."/>
            <person name="Wang M."/>
            <person name="Wang M."/>
            <person name="Wang L."/>
            <person name="Yao B."/>
        </authorList>
    </citation>
    <scope>NUCLEOTIDE SEQUENCE [LARGE SCALE GENOMIC DNA]</scope>
    <source>
        <strain evidence="1">Wuqing</strain>
    </source>
</reference>
<comment type="caution">
    <text evidence="1">The sequence shown here is derived from an EMBL/GenBank/DDBJ whole genome shotgun (WGS) entry which is preliminary data.</text>
</comment>
<organism evidence="1 2">
    <name type="scientific">Thelohanellus kitauei</name>
    <name type="common">Myxosporean</name>
    <dbReference type="NCBI Taxonomy" id="669202"/>
    <lineage>
        <taxon>Eukaryota</taxon>
        <taxon>Metazoa</taxon>
        <taxon>Cnidaria</taxon>
        <taxon>Myxozoa</taxon>
        <taxon>Myxosporea</taxon>
        <taxon>Bivalvulida</taxon>
        <taxon>Platysporina</taxon>
        <taxon>Myxobolidae</taxon>
        <taxon>Thelohanellus</taxon>
    </lineage>
</organism>
<evidence type="ECO:0000313" key="1">
    <source>
        <dbReference type="EMBL" id="KII64506.1"/>
    </source>
</evidence>
<keyword evidence="2" id="KW-1185">Reference proteome</keyword>
<name>A0A0C2MBW8_THEKT</name>
<accession>A0A0C2MBW8</accession>
<dbReference type="OrthoDB" id="10047020at2759"/>
<evidence type="ECO:0000313" key="2">
    <source>
        <dbReference type="Proteomes" id="UP000031668"/>
    </source>
</evidence>
<proteinExistence type="predicted"/>
<sequence>MSLSSEDYINELKENYKRRMYEDNKSNSLFAISDDLINMIFTKLEFHLLDDMRYKSLDDHVEPEFKKYKQIMAILVHIFNESNYLDESTADYLTKLCNTNSSYSCISGTISDSMHVSNISSTAVSLQNPPLLVLLLWFSLIYEIKFIYGDINSKFYNLNIRDYF</sequence>
<gene>
    <name evidence="1" type="ORF">RF11_12617</name>
</gene>
<protein>
    <submittedName>
        <fullName evidence="1">Uncharacterized protein</fullName>
    </submittedName>
</protein>